<organism evidence="2 3">
    <name type="scientific">Cinchona calisaya</name>
    <dbReference type="NCBI Taxonomy" id="153742"/>
    <lineage>
        <taxon>Eukaryota</taxon>
        <taxon>Viridiplantae</taxon>
        <taxon>Streptophyta</taxon>
        <taxon>Embryophyta</taxon>
        <taxon>Tracheophyta</taxon>
        <taxon>Spermatophyta</taxon>
        <taxon>Magnoliopsida</taxon>
        <taxon>eudicotyledons</taxon>
        <taxon>Gunneridae</taxon>
        <taxon>Pentapetalae</taxon>
        <taxon>asterids</taxon>
        <taxon>lamiids</taxon>
        <taxon>Gentianales</taxon>
        <taxon>Rubiaceae</taxon>
        <taxon>Cinchonoideae</taxon>
        <taxon>Cinchoneae</taxon>
        <taxon>Cinchona</taxon>
    </lineage>
</organism>
<evidence type="ECO:0000313" key="2">
    <source>
        <dbReference type="EMBL" id="KAL3513484.1"/>
    </source>
</evidence>
<accession>A0ABD2Z2Z3</accession>
<keyword evidence="1" id="KW-0812">Transmembrane</keyword>
<comment type="caution">
    <text evidence="2">The sequence shown here is derived from an EMBL/GenBank/DDBJ whole genome shotgun (WGS) entry which is preliminary data.</text>
</comment>
<name>A0ABD2Z2Z3_9GENT</name>
<protein>
    <submittedName>
        <fullName evidence="2">Uncharacterized protein</fullName>
    </submittedName>
</protein>
<sequence>MSSTDKDDSLQYQRRLEASSNATGTSLRNVMLQSSTFVDRKLRYYYTHKHRDMKVVTTTVMVTSLFVSILQTFALNEWLIIEGRRKRRIPREDYLDQTSQIQVSRDLRLTTHSSDTPKVFRYVPKSQRRNGETPFVEHFVMKDGDKGTRKWKEVDFKVLKESYALPRTSQQGRIKPPIKGFVKVVGDRFPDKRTKEEFNPNAYKLMAKYGFNFSKATTESGERQEIIIGENRGLNVMQMKLRQKSYYVPVSKSGIRSSLLDLVHISEKGKNPSAISQYITMEEINDEEKKTNPHVVRSLIA</sequence>
<evidence type="ECO:0000313" key="3">
    <source>
        <dbReference type="Proteomes" id="UP001630127"/>
    </source>
</evidence>
<evidence type="ECO:0000256" key="1">
    <source>
        <dbReference type="SAM" id="Phobius"/>
    </source>
</evidence>
<dbReference type="EMBL" id="JBJUIK010000011">
    <property type="protein sequence ID" value="KAL3513484.1"/>
    <property type="molecule type" value="Genomic_DNA"/>
</dbReference>
<keyword evidence="1" id="KW-1133">Transmembrane helix</keyword>
<keyword evidence="3" id="KW-1185">Reference proteome</keyword>
<proteinExistence type="predicted"/>
<reference evidence="2 3" key="1">
    <citation type="submission" date="2024-11" db="EMBL/GenBank/DDBJ databases">
        <title>A near-complete genome assembly of Cinchona calisaya.</title>
        <authorList>
            <person name="Lian D.C."/>
            <person name="Zhao X.W."/>
            <person name="Wei L."/>
        </authorList>
    </citation>
    <scope>NUCLEOTIDE SEQUENCE [LARGE SCALE GENOMIC DNA]</scope>
    <source>
        <tissue evidence="2">Nenye</tissue>
    </source>
</reference>
<dbReference type="Proteomes" id="UP001630127">
    <property type="component" value="Unassembled WGS sequence"/>
</dbReference>
<feature type="transmembrane region" description="Helical" evidence="1">
    <location>
        <begin position="60"/>
        <end position="81"/>
    </location>
</feature>
<dbReference type="AlphaFoldDB" id="A0ABD2Z2Z3"/>
<gene>
    <name evidence="2" type="ORF">ACH5RR_026201</name>
</gene>
<keyword evidence="1" id="KW-0472">Membrane</keyword>